<keyword evidence="2" id="KW-1185">Reference proteome</keyword>
<dbReference type="Proteomes" id="UP000219042">
    <property type="component" value="Unassembled WGS sequence"/>
</dbReference>
<evidence type="ECO:0000313" key="1">
    <source>
        <dbReference type="EMBL" id="SNX44583.1"/>
    </source>
</evidence>
<name>A0A240E8K8_9GAMM</name>
<dbReference type="PANTHER" id="PTHR34817:SF1">
    <property type="entry name" value="NUCLEOTIDYLTRANSFERASE"/>
    <property type="match status" value="1"/>
</dbReference>
<reference evidence="2" key="1">
    <citation type="submission" date="2016-09" db="EMBL/GenBank/DDBJ databases">
        <authorList>
            <person name="Varghese N."/>
            <person name="Submissions S."/>
        </authorList>
    </citation>
    <scope>NUCLEOTIDE SEQUENCE [LARGE SCALE GENOMIC DNA]</scope>
    <source>
        <strain evidence="2">ANC 4466</strain>
    </source>
</reference>
<evidence type="ECO:0000313" key="2">
    <source>
        <dbReference type="Proteomes" id="UP000219042"/>
    </source>
</evidence>
<dbReference type="GO" id="GO:0016740">
    <property type="term" value="F:transferase activity"/>
    <property type="evidence" value="ECO:0007669"/>
    <property type="project" value="UniProtKB-KW"/>
</dbReference>
<organism evidence="1 2">
    <name type="scientific">Acinetobacter puyangensis</name>
    <dbReference type="NCBI Taxonomy" id="1096779"/>
    <lineage>
        <taxon>Bacteria</taxon>
        <taxon>Pseudomonadati</taxon>
        <taxon>Pseudomonadota</taxon>
        <taxon>Gammaproteobacteria</taxon>
        <taxon>Moraxellales</taxon>
        <taxon>Moraxellaceae</taxon>
        <taxon>Acinetobacter</taxon>
    </lineage>
</organism>
<dbReference type="EMBL" id="OANT01000003">
    <property type="protein sequence ID" value="SNX44583.1"/>
    <property type="molecule type" value="Genomic_DNA"/>
</dbReference>
<keyword evidence="1" id="KW-0808">Transferase</keyword>
<dbReference type="PANTHER" id="PTHR34817">
    <property type="entry name" value="NUCLEOTIDYLTRANSFERASE"/>
    <property type="match status" value="1"/>
</dbReference>
<dbReference type="AlphaFoldDB" id="A0A240E8K8"/>
<sequence>MNIDQEIQNLFQCRDDTPLFYIESGSRLWGMASPDSDYDVRGFHLPSKAQYYDYRKHRDLIEIMDGDFDFVSYDLDKMFGLLAKSNPTVLEWVRAHIVYLNDFPEWEKSLRKVCWKKLIIVLYIITIFPLPKVA</sequence>
<dbReference type="Pfam" id="PF10127">
    <property type="entry name" value="RlaP"/>
    <property type="match status" value="1"/>
</dbReference>
<proteinExistence type="predicted"/>
<accession>A0A240E8K8</accession>
<gene>
    <name evidence="1" type="ORF">SAMN05421731_103321</name>
</gene>
<protein>
    <submittedName>
        <fullName evidence="1">Predicted nucleotidyltransferase</fullName>
    </submittedName>
</protein>
<dbReference type="InterPro" id="IPR018775">
    <property type="entry name" value="RlaP"/>
</dbReference>